<dbReference type="PROSITE" id="PS51257">
    <property type="entry name" value="PROKAR_LIPOPROTEIN"/>
    <property type="match status" value="1"/>
</dbReference>
<dbReference type="Gene3D" id="2.60.120.260">
    <property type="entry name" value="Galactose-binding domain-like"/>
    <property type="match status" value="1"/>
</dbReference>
<dbReference type="HOGENOM" id="CLU_286337_0_0_9"/>
<evidence type="ECO:0000313" key="3">
    <source>
        <dbReference type="Proteomes" id="UP000029500"/>
    </source>
</evidence>
<dbReference type="eggNOG" id="COG1520">
    <property type="taxonomic scope" value="Bacteria"/>
</dbReference>
<organism evidence="2 3">
    <name type="scientific">Paenibacillus graminis</name>
    <dbReference type="NCBI Taxonomy" id="189425"/>
    <lineage>
        <taxon>Bacteria</taxon>
        <taxon>Bacillati</taxon>
        <taxon>Bacillota</taxon>
        <taxon>Bacilli</taxon>
        <taxon>Bacillales</taxon>
        <taxon>Paenibacillaceae</taxon>
        <taxon>Paenibacillus</taxon>
    </lineage>
</organism>
<dbReference type="InterPro" id="IPR011047">
    <property type="entry name" value="Quinoprotein_ADH-like_sf"/>
</dbReference>
<dbReference type="EMBL" id="CP009287">
    <property type="protein sequence ID" value="AIQ69613.1"/>
    <property type="molecule type" value="Genomic_DNA"/>
</dbReference>
<evidence type="ECO:0000313" key="2">
    <source>
        <dbReference type="EMBL" id="AIQ69613.1"/>
    </source>
</evidence>
<dbReference type="KEGG" id="pgm:PGRAT_19755"/>
<accession>A0A089MDP3</accession>
<name>A0A089MDP3_9BACL</name>
<feature type="signal peptide" evidence="1">
    <location>
        <begin position="1"/>
        <end position="29"/>
    </location>
</feature>
<dbReference type="RefSeq" id="WP_025707666.1">
    <property type="nucleotide sequence ID" value="NZ_CP009287.1"/>
</dbReference>
<dbReference type="Gene3D" id="2.130.10.10">
    <property type="entry name" value="YVTN repeat-like/Quinoprotein amine dehydrogenase"/>
    <property type="match status" value="2"/>
</dbReference>
<keyword evidence="1" id="KW-0732">Signal</keyword>
<evidence type="ECO:0000256" key="1">
    <source>
        <dbReference type="SAM" id="SignalP"/>
    </source>
</evidence>
<dbReference type="AlphaFoldDB" id="A0A089MDP3"/>
<dbReference type="PANTHER" id="PTHR47197:SF3">
    <property type="entry name" value="DIHYDRO-HEME D1 DEHYDROGENASE"/>
    <property type="match status" value="1"/>
</dbReference>
<protein>
    <recommendedName>
        <fullName evidence="4">CBM-cenC domain-containing protein</fullName>
    </recommendedName>
</protein>
<dbReference type="SUPFAM" id="SSF50998">
    <property type="entry name" value="Quinoprotein alcohol dehydrogenase-like"/>
    <property type="match status" value="1"/>
</dbReference>
<dbReference type="eggNOG" id="COG3401">
    <property type="taxonomic scope" value="Bacteria"/>
</dbReference>
<gene>
    <name evidence="2" type="ORF">PGRAT_19755</name>
</gene>
<reference evidence="2 3" key="1">
    <citation type="submission" date="2014-08" db="EMBL/GenBank/DDBJ databases">
        <title>Comparative genomics of the Paenibacillus odorifer group.</title>
        <authorList>
            <person name="den Bakker H.C."/>
            <person name="Tsai Y.-C."/>
            <person name="Martin N."/>
            <person name="Korlach J."/>
            <person name="Wiedmann M."/>
        </authorList>
    </citation>
    <scope>NUCLEOTIDE SEQUENCE [LARGE SCALE GENOMIC DNA]</scope>
    <source>
        <strain evidence="2 3">DSM 15220</strain>
    </source>
</reference>
<evidence type="ECO:0008006" key="4">
    <source>
        <dbReference type="Google" id="ProtNLM"/>
    </source>
</evidence>
<dbReference type="InterPro" id="IPR051200">
    <property type="entry name" value="Host-pathogen_enzymatic-act"/>
</dbReference>
<proteinExistence type="predicted"/>
<dbReference type="STRING" id="189425.PGRAT_19755"/>
<keyword evidence="3" id="KW-1185">Reference proteome</keyword>
<sequence>MKQPFSNLITMFMSCLLALVMYPVQPAPAAAEDSRLSQKNFSAPEELLVPNNYTVAVFNGAVGYEDGKPVMYATSKGKPGVLNVIDLEEYKLLRTVSLAPSESSWAHTVAPNGTLYVAAEGAGARLWEYSPVTHEAVQVAEFAGQSVSNSITTDEQGRVYVGTYPGGKVWQYDPATRQVRDYGRVIGALDQEYVRSIAYQGGYIYAGTAHKQIVRVDLNTGEKTDIAASLNVKNDTVYDLSTIDNRYLFARYTDGSGIPGEGYIYDTATGSWLDVELQQVTGLHAADSVDGKLYYMAEKKLKTFDLATHQVEETGMTYESGLRGADWVEFNHPELPGKTLVTVRYDGGVAMLNIDTQKVIVKPPIIPGLPGVVNRLQSVSDTQLITTGSQARSSLVDLENMTAKPFSIGQADSVYPIGNKVYMGVYPEGGLYVYDLNQEPGSTNPQRLAVLGNDQERLVHMSEGDGKLFISTISGYGTLGGSLTVHDTATGETKVHRNVVQNQSVLSTAYVDGKIFGSTTIRGGLGSMPSEQEAKIFVWDVQKEQKITEFTLDIPELTDPIFIGDLSLGPDGLIWGASYEYIFAIDPDTYKLVKYKKIYPQLYYTQWHHHPMRWSEDGLLYVLFNNKLTVIDPETLESRTLTDASRFDLGRDGNLYFTDLATNTILYRIKIGGEIVPEPPGLPLPVNNAGVEQAPGGSGKLPGWTSLFATSGDVYFERSGDKSFAGASSLHTTDLVRTASVAVQSDPIALSPGKEYSASAQIYIESGQPGLMFRFYNAEGQTLSTLETHLDESRLHQWQKVTLRGKAPEGAASARIIAVTSRYNISSAYYDDFSVYEKDNTAPLTEVTFNPQPNEQGWHNEDVSIMLNSEGAAALFYEAKGAENIDQREAAGSSTEFTVSAEGVTAVTYWAKSAYGVPGVPSTTGLKIDKTAPLIEFSGESVYEVDDVIRIECAAEDALSGVATSDCDTVLADSPAYLTGIGEHMVDATVSDAAGNSVKSSFTYEVILTYEGIAGLIDQFLAHDPELAERLKNQLMIAQRADESGNMGEKKGAINGFIYQVEAKSGKGLAQDHAELLVQLGTQI</sequence>
<dbReference type="PANTHER" id="PTHR47197">
    <property type="entry name" value="PROTEIN NIRF"/>
    <property type="match status" value="1"/>
</dbReference>
<dbReference type="SUPFAM" id="SSF82171">
    <property type="entry name" value="DPP6 N-terminal domain-like"/>
    <property type="match status" value="1"/>
</dbReference>
<dbReference type="Proteomes" id="UP000029500">
    <property type="component" value="Chromosome"/>
</dbReference>
<feature type="chain" id="PRO_5001847162" description="CBM-cenC domain-containing protein" evidence="1">
    <location>
        <begin position="30"/>
        <end position="1084"/>
    </location>
</feature>
<dbReference type="InterPro" id="IPR015943">
    <property type="entry name" value="WD40/YVTN_repeat-like_dom_sf"/>
</dbReference>